<dbReference type="InterPro" id="IPR027396">
    <property type="entry name" value="DsrEFH-like"/>
</dbReference>
<proteinExistence type="predicted"/>
<dbReference type="InterPro" id="IPR032836">
    <property type="entry name" value="DsrE2-like"/>
</dbReference>
<dbReference type="RefSeq" id="WP_100668394.1">
    <property type="nucleotide sequence ID" value="NZ_CP024955.1"/>
</dbReference>
<organism evidence="1 2">
    <name type="scientific">Kyrpidia spormannii</name>
    <dbReference type="NCBI Taxonomy" id="2055160"/>
    <lineage>
        <taxon>Bacteria</taxon>
        <taxon>Bacillati</taxon>
        <taxon>Bacillota</taxon>
        <taxon>Bacilli</taxon>
        <taxon>Bacillales</taxon>
        <taxon>Alicyclobacillaceae</taxon>
        <taxon>Kyrpidia</taxon>
    </lineage>
</organism>
<gene>
    <name evidence="1" type="ORF">CVV65_12425</name>
</gene>
<keyword evidence="2" id="KW-1185">Reference proteome</keyword>
<dbReference type="OrthoDB" id="9802028at2"/>
<sequence>MARRVAIIASQGTLDTAYKVLNIAVAAASMDAEVKIFFTFEGLNILTAPESLQMPPGKEHLQAALGQAGLPSVKEMLDMARESGVELLGCQMTMDVMGITQEQLPDRCPVGGAAAFLEYAFDADVTVTF</sequence>
<dbReference type="Pfam" id="PF13686">
    <property type="entry name" value="DrsE_2"/>
    <property type="match status" value="2"/>
</dbReference>
<dbReference type="PANTHER" id="PTHR34655:SF2">
    <property type="entry name" value="PEROXIREDOXIN FAMILY PROTEIN"/>
    <property type="match status" value="1"/>
</dbReference>
<dbReference type="Gene3D" id="3.40.1260.10">
    <property type="entry name" value="DsrEFH-like"/>
    <property type="match status" value="1"/>
</dbReference>
<reference evidence="2" key="1">
    <citation type="submission" date="2017-11" db="EMBL/GenBank/DDBJ databases">
        <title>Complete Genome Sequence of Kyrpidia sp. Strain EA-1, a thermophilic, hydrogen-oxidizing Bacterium, isolated from the Azores.</title>
        <authorList>
            <person name="Reiner J.E."/>
            <person name="Lapp C.J."/>
            <person name="Bunk B."/>
            <person name="Gescher J."/>
        </authorList>
    </citation>
    <scope>NUCLEOTIDE SEQUENCE [LARGE SCALE GENOMIC DNA]</scope>
    <source>
        <strain evidence="2">EA-1</strain>
    </source>
</reference>
<evidence type="ECO:0000313" key="1">
    <source>
        <dbReference type="EMBL" id="ATY85630.1"/>
    </source>
</evidence>
<evidence type="ECO:0000313" key="2">
    <source>
        <dbReference type="Proteomes" id="UP000231932"/>
    </source>
</evidence>
<name>A0A2K8NAI8_9BACL</name>
<dbReference type="EMBL" id="CP024955">
    <property type="protein sequence ID" value="ATY85630.1"/>
    <property type="molecule type" value="Genomic_DNA"/>
</dbReference>
<dbReference type="AlphaFoldDB" id="A0A2K8NAI8"/>
<protein>
    <submittedName>
        <fullName evidence="1">Sulfur reduction protein DsrE</fullName>
    </submittedName>
</protein>
<accession>A0A2K8NAI8</accession>
<dbReference type="SUPFAM" id="SSF75169">
    <property type="entry name" value="DsrEFH-like"/>
    <property type="match status" value="1"/>
</dbReference>
<dbReference type="KEGG" id="kyr:CVV65_12425"/>
<dbReference type="PANTHER" id="PTHR34655">
    <property type="entry name" value="CONSERVED WITHIN P. AEROPHILUM"/>
    <property type="match status" value="1"/>
</dbReference>
<dbReference type="Proteomes" id="UP000231932">
    <property type="component" value="Chromosome"/>
</dbReference>